<dbReference type="AlphaFoldDB" id="A0A9D1MFV1"/>
<evidence type="ECO:0000313" key="3">
    <source>
        <dbReference type="EMBL" id="HIU59514.1"/>
    </source>
</evidence>
<accession>A0A9D1MFV1</accession>
<dbReference type="InterPro" id="IPR043168">
    <property type="entry name" value="DegV_C"/>
</dbReference>
<protein>
    <submittedName>
        <fullName evidence="3">DegV family protein</fullName>
    </submittedName>
</protein>
<evidence type="ECO:0000256" key="1">
    <source>
        <dbReference type="ARBA" id="ARBA00003238"/>
    </source>
</evidence>
<dbReference type="Pfam" id="PF02645">
    <property type="entry name" value="DegV"/>
    <property type="match status" value="1"/>
</dbReference>
<organism evidence="3 4">
    <name type="scientific">Candidatus Scatosoma pullistercoris</name>
    <dbReference type="NCBI Taxonomy" id="2840934"/>
    <lineage>
        <taxon>Bacteria</taxon>
        <taxon>Bacillati</taxon>
        <taxon>Bacillota</taxon>
        <taxon>Clostridia</taxon>
        <taxon>Candidatus Scatosoma</taxon>
    </lineage>
</organism>
<dbReference type="Gene3D" id="2.20.28.50">
    <property type="entry name" value="degv family protein"/>
    <property type="match status" value="1"/>
</dbReference>
<dbReference type="Gene3D" id="3.40.50.10440">
    <property type="entry name" value="Dihydroxyacetone kinase, domain 1"/>
    <property type="match status" value="1"/>
</dbReference>
<dbReference type="PANTHER" id="PTHR33434">
    <property type="entry name" value="DEGV DOMAIN-CONTAINING PROTEIN DR_1986-RELATED"/>
    <property type="match status" value="1"/>
</dbReference>
<gene>
    <name evidence="3" type="ORF">IAC57_05355</name>
</gene>
<keyword evidence="2" id="KW-0446">Lipid-binding</keyword>
<dbReference type="Gene3D" id="3.30.1180.10">
    <property type="match status" value="1"/>
</dbReference>
<dbReference type="InterPro" id="IPR003797">
    <property type="entry name" value="DegV"/>
</dbReference>
<reference evidence="3" key="2">
    <citation type="journal article" date="2021" name="PeerJ">
        <title>Extensive microbial diversity within the chicken gut microbiome revealed by metagenomics and culture.</title>
        <authorList>
            <person name="Gilroy R."/>
            <person name="Ravi A."/>
            <person name="Getino M."/>
            <person name="Pursley I."/>
            <person name="Horton D.L."/>
            <person name="Alikhan N.F."/>
            <person name="Baker D."/>
            <person name="Gharbi K."/>
            <person name="Hall N."/>
            <person name="Watson M."/>
            <person name="Adriaenssens E.M."/>
            <person name="Foster-Nyarko E."/>
            <person name="Jarju S."/>
            <person name="Secka A."/>
            <person name="Antonio M."/>
            <person name="Oren A."/>
            <person name="Chaudhuri R.R."/>
            <person name="La Ragione R."/>
            <person name="Hildebrand F."/>
            <person name="Pallen M.J."/>
        </authorList>
    </citation>
    <scope>NUCLEOTIDE SEQUENCE</scope>
    <source>
        <strain evidence="3">11687</strain>
    </source>
</reference>
<dbReference type="EMBL" id="DVMZ01000142">
    <property type="protein sequence ID" value="HIU59514.1"/>
    <property type="molecule type" value="Genomic_DNA"/>
</dbReference>
<dbReference type="InterPro" id="IPR050270">
    <property type="entry name" value="DegV_domain_contain"/>
</dbReference>
<name>A0A9D1MFV1_9FIRM</name>
<dbReference type="Proteomes" id="UP000824081">
    <property type="component" value="Unassembled WGS sequence"/>
</dbReference>
<dbReference type="GO" id="GO:0008289">
    <property type="term" value="F:lipid binding"/>
    <property type="evidence" value="ECO:0007669"/>
    <property type="project" value="UniProtKB-KW"/>
</dbReference>
<proteinExistence type="predicted"/>
<dbReference type="SUPFAM" id="SSF82549">
    <property type="entry name" value="DAK1/DegV-like"/>
    <property type="match status" value="1"/>
</dbReference>
<dbReference type="PROSITE" id="PS51482">
    <property type="entry name" value="DEGV"/>
    <property type="match status" value="1"/>
</dbReference>
<evidence type="ECO:0000256" key="2">
    <source>
        <dbReference type="ARBA" id="ARBA00023121"/>
    </source>
</evidence>
<comment type="function">
    <text evidence="1">May bind long-chain fatty acids, such as palmitate, and may play a role in lipid transport or fatty acid metabolism.</text>
</comment>
<sequence>MIQFDVSTDSTCDLYREYIERRNIWFAPLCFTLEKDGVQEEFEDNFSCYQEYVDFYKKVEGGAFPRTSMLNYESHLEHFRKMAKAGVKDVLHFSISSGLARTVSVAKQAAEEVKKEYPDFNLLSVDPLTATIGQGILVAIACDWRDQGKTAQETYDYLMDVRLRIQHCIIPNDLFYLNKGGRVSKISAVFGTALNIKPMLTFDSEGKLKVIDKIRGMKKAFSYVLDTLEKAPMDENKTIIVVHTDNEAGANELADLIGTRWGVRPKVVIMGPVIGAHVGPGSVSCGWISTCTRKEITGC</sequence>
<dbReference type="PANTHER" id="PTHR33434:SF3">
    <property type="entry name" value="DEGV DOMAIN-CONTAINING PROTEIN YITS"/>
    <property type="match status" value="1"/>
</dbReference>
<evidence type="ECO:0000313" key="4">
    <source>
        <dbReference type="Proteomes" id="UP000824081"/>
    </source>
</evidence>
<reference evidence="3" key="1">
    <citation type="submission" date="2020-10" db="EMBL/GenBank/DDBJ databases">
        <authorList>
            <person name="Gilroy R."/>
        </authorList>
    </citation>
    <scope>NUCLEOTIDE SEQUENCE</scope>
    <source>
        <strain evidence="3">11687</strain>
    </source>
</reference>
<dbReference type="NCBIfam" id="TIGR00762">
    <property type="entry name" value="DegV"/>
    <property type="match status" value="1"/>
</dbReference>
<comment type="caution">
    <text evidence="3">The sequence shown here is derived from an EMBL/GenBank/DDBJ whole genome shotgun (WGS) entry which is preliminary data.</text>
</comment>